<dbReference type="PROSITE" id="PS50102">
    <property type="entry name" value="RRM"/>
    <property type="match status" value="3"/>
</dbReference>
<dbReference type="FunCoup" id="Q6BKB7">
    <property type="interactions" value="180"/>
</dbReference>
<feature type="domain" description="RRM" evidence="5">
    <location>
        <begin position="200"/>
        <end position="280"/>
    </location>
</feature>
<dbReference type="Pfam" id="PF00076">
    <property type="entry name" value="RRM_1"/>
    <property type="match status" value="3"/>
</dbReference>
<evidence type="ECO:0000256" key="2">
    <source>
        <dbReference type="ARBA" id="ARBA00022884"/>
    </source>
</evidence>
<gene>
    <name evidence="6" type="ordered locus">DEHA2F23276g</name>
</gene>
<dbReference type="InterPro" id="IPR000504">
    <property type="entry name" value="RRM_dom"/>
</dbReference>
<dbReference type="OMA" id="PQHFVAS"/>
<keyword evidence="2 3" id="KW-0694">RNA-binding</keyword>
<sequence>MSHYNSGGGYRSRGGSSSYQSQRDYRQYNNSSGNHYSSGGYGNYNKYNSNQYQSQVQQRKPYNRSNNYQANYPPRNNYQNSYDQGNHSAENQNQLWMGDLDPSWDENAIKKIWSAFGETPVAVKIIRDKFAVDSTDSKSNAGYCFVSFANQKAVSTAVLKNGLQIPGSTKVFKLNWASGSGSTIPQENNFKPIGKTHNDYSIFVGDLGSDVTEPMLFECFNKVYPNQVKQAKIMFDPVTKLSKGFGFVRFSTSFTQQKALNEMNGTIAGSRPIRVGMAAGSSNNAVGQDTFSKSETPVASNVHIAQPQPSLNAHTDPNNTTIIIKGLSSKFSEDELCSYFIAFGDIVYCKLSSDFNSGIIKYFLRSSAESALLFMHGSIANDCRVVVNWGKSDDAESSKINFMPNDSKSYNKASPAPLHYGSFTEHNIRFDKLSKEQALKIRLNILEESEPIPTDKLNEIYISGKLHRDELLDSATF</sequence>
<dbReference type="PANTHER" id="PTHR47640:SF10">
    <property type="entry name" value="TRNA SELENOCYSTEINE 1-ASSOCIATED PROTEIN 1-RELATED"/>
    <property type="match status" value="1"/>
</dbReference>
<dbReference type="RefSeq" id="XP_461354.2">
    <property type="nucleotide sequence ID" value="XM_461354.1"/>
</dbReference>
<dbReference type="SMART" id="SM00360">
    <property type="entry name" value="RRM"/>
    <property type="match status" value="3"/>
</dbReference>
<dbReference type="InterPro" id="IPR050825">
    <property type="entry name" value="RBM42_RBP45_47-like"/>
</dbReference>
<dbReference type="InterPro" id="IPR012677">
    <property type="entry name" value="Nucleotide-bd_a/b_plait_sf"/>
</dbReference>
<accession>Q6BKB7</accession>
<dbReference type="HOGENOM" id="CLU_016304_7_1_1"/>
<dbReference type="eggNOG" id="KOG0118">
    <property type="taxonomic scope" value="Eukaryota"/>
</dbReference>
<dbReference type="InParanoid" id="Q6BKB7"/>
<evidence type="ECO:0000256" key="3">
    <source>
        <dbReference type="PROSITE-ProRule" id="PRU00176"/>
    </source>
</evidence>
<feature type="region of interest" description="Disordered" evidence="4">
    <location>
        <begin position="1"/>
        <end position="89"/>
    </location>
</feature>
<evidence type="ECO:0000259" key="5">
    <source>
        <dbReference type="PROSITE" id="PS50102"/>
    </source>
</evidence>
<dbReference type="PANTHER" id="PTHR47640">
    <property type="entry name" value="TRNA SELENOCYSTEINE 1-ASSOCIATED PROTEIN 1-RELATED-RELATED"/>
    <property type="match status" value="1"/>
</dbReference>
<dbReference type="GeneID" id="2903029"/>
<feature type="domain" description="RRM" evidence="5">
    <location>
        <begin position="93"/>
        <end position="179"/>
    </location>
</feature>
<feature type="compositionally biased region" description="Polar residues" evidence="4">
    <location>
        <begin position="63"/>
        <end position="89"/>
    </location>
</feature>
<dbReference type="KEGG" id="dha:DEHA2F23276g"/>
<feature type="compositionally biased region" description="Gly residues" evidence="4">
    <location>
        <begin position="1"/>
        <end position="12"/>
    </location>
</feature>
<dbReference type="EMBL" id="CR382138">
    <property type="protein sequence ID" value="CAG89760.2"/>
    <property type="molecule type" value="Genomic_DNA"/>
</dbReference>
<feature type="compositionally biased region" description="Low complexity" evidence="4">
    <location>
        <begin position="13"/>
        <end position="58"/>
    </location>
</feature>
<dbReference type="Gene3D" id="3.30.70.330">
    <property type="match status" value="3"/>
</dbReference>
<name>Q6BKB7_DEBHA</name>
<dbReference type="GO" id="GO:0006376">
    <property type="term" value="P:mRNA splice site recognition"/>
    <property type="evidence" value="ECO:0007669"/>
    <property type="project" value="TreeGrafter"/>
</dbReference>
<proteinExistence type="predicted"/>
<dbReference type="InterPro" id="IPR035979">
    <property type="entry name" value="RBD_domain_sf"/>
</dbReference>
<dbReference type="Proteomes" id="UP000000599">
    <property type="component" value="Chromosome F"/>
</dbReference>
<keyword evidence="1" id="KW-0677">Repeat</keyword>
<dbReference type="STRING" id="284592.Q6BKB7"/>
<evidence type="ECO:0000256" key="4">
    <source>
        <dbReference type="SAM" id="MobiDB-lite"/>
    </source>
</evidence>
<keyword evidence="7" id="KW-1185">Reference proteome</keyword>
<organism evidence="6 7">
    <name type="scientific">Debaryomyces hansenii (strain ATCC 36239 / CBS 767 / BCRC 21394 / JCM 1990 / NBRC 0083 / IGC 2968)</name>
    <name type="common">Yeast</name>
    <name type="synonym">Torulaspora hansenii</name>
    <dbReference type="NCBI Taxonomy" id="284592"/>
    <lineage>
        <taxon>Eukaryota</taxon>
        <taxon>Fungi</taxon>
        <taxon>Dikarya</taxon>
        <taxon>Ascomycota</taxon>
        <taxon>Saccharomycotina</taxon>
        <taxon>Pichiomycetes</taxon>
        <taxon>Debaryomycetaceae</taxon>
        <taxon>Debaryomyces</taxon>
    </lineage>
</organism>
<protein>
    <submittedName>
        <fullName evidence="6">DEHA2F23276p</fullName>
    </submittedName>
</protein>
<evidence type="ECO:0000256" key="1">
    <source>
        <dbReference type="ARBA" id="ARBA00022737"/>
    </source>
</evidence>
<evidence type="ECO:0000313" key="6">
    <source>
        <dbReference type="EMBL" id="CAG89760.2"/>
    </source>
</evidence>
<dbReference type="OrthoDB" id="446113at2759"/>
<evidence type="ECO:0000313" key="7">
    <source>
        <dbReference type="Proteomes" id="UP000000599"/>
    </source>
</evidence>
<dbReference type="SUPFAM" id="SSF54928">
    <property type="entry name" value="RNA-binding domain, RBD"/>
    <property type="match status" value="2"/>
</dbReference>
<dbReference type="CDD" id="cd12611">
    <property type="entry name" value="RRM1_NGR1_NAM8_like"/>
    <property type="match status" value="1"/>
</dbReference>
<reference evidence="6 7" key="1">
    <citation type="journal article" date="2004" name="Nature">
        <title>Genome evolution in yeasts.</title>
        <authorList>
            <consortium name="Genolevures"/>
            <person name="Dujon B."/>
            <person name="Sherman D."/>
            <person name="Fischer G."/>
            <person name="Durrens P."/>
            <person name="Casaregola S."/>
            <person name="Lafontaine I."/>
            <person name="de Montigny J."/>
            <person name="Marck C."/>
            <person name="Neuveglise C."/>
            <person name="Talla E."/>
            <person name="Goffard N."/>
            <person name="Frangeul L."/>
            <person name="Aigle M."/>
            <person name="Anthouard V."/>
            <person name="Babour A."/>
            <person name="Barbe V."/>
            <person name="Barnay S."/>
            <person name="Blanchin S."/>
            <person name="Beckerich J.M."/>
            <person name="Beyne E."/>
            <person name="Bleykasten C."/>
            <person name="Boisrame A."/>
            <person name="Boyer J."/>
            <person name="Cattolico L."/>
            <person name="Confanioleri F."/>
            <person name="de Daruvar A."/>
            <person name="Despons L."/>
            <person name="Fabre E."/>
            <person name="Fairhead C."/>
            <person name="Ferry-Dumazet H."/>
            <person name="Groppi A."/>
            <person name="Hantraye F."/>
            <person name="Hennequin C."/>
            <person name="Jauniaux N."/>
            <person name="Joyet P."/>
            <person name="Kachouri R."/>
            <person name="Kerrest A."/>
            <person name="Koszul R."/>
            <person name="Lemaire M."/>
            <person name="Lesur I."/>
            <person name="Ma L."/>
            <person name="Muller H."/>
            <person name="Nicaud J.M."/>
            <person name="Nikolski M."/>
            <person name="Oztas S."/>
            <person name="Ozier-Kalogeropoulos O."/>
            <person name="Pellenz S."/>
            <person name="Potier S."/>
            <person name="Richard G.F."/>
            <person name="Straub M.L."/>
            <person name="Suleau A."/>
            <person name="Swennene D."/>
            <person name="Tekaia F."/>
            <person name="Wesolowski-Louvel M."/>
            <person name="Westhof E."/>
            <person name="Wirth B."/>
            <person name="Zeniou-Meyer M."/>
            <person name="Zivanovic I."/>
            <person name="Bolotin-Fukuhara M."/>
            <person name="Thierry A."/>
            <person name="Bouchier C."/>
            <person name="Caudron B."/>
            <person name="Scarpelli C."/>
            <person name="Gaillardin C."/>
            <person name="Weissenbach J."/>
            <person name="Wincker P."/>
            <person name="Souciet J.L."/>
        </authorList>
    </citation>
    <scope>NUCLEOTIDE SEQUENCE [LARGE SCALE GENOMIC DNA]</scope>
    <source>
        <strain evidence="7">ATCC 36239 / CBS 767 / BCRC 21394 / JCM 1990 / NBRC 0083 / IGC 2968</strain>
    </source>
</reference>
<dbReference type="GO" id="GO:0003729">
    <property type="term" value="F:mRNA binding"/>
    <property type="evidence" value="ECO:0007669"/>
    <property type="project" value="InterPro"/>
</dbReference>
<dbReference type="VEuPathDB" id="FungiDB:DEHA2F23276g"/>
<dbReference type="AlphaFoldDB" id="Q6BKB7"/>
<dbReference type="GO" id="GO:0005829">
    <property type="term" value="C:cytosol"/>
    <property type="evidence" value="ECO:0007669"/>
    <property type="project" value="TreeGrafter"/>
</dbReference>
<feature type="domain" description="RRM" evidence="5">
    <location>
        <begin position="320"/>
        <end position="392"/>
    </location>
</feature>